<dbReference type="InterPro" id="IPR036770">
    <property type="entry name" value="Ankyrin_rpt-contain_sf"/>
</dbReference>
<dbReference type="SMART" id="SM00248">
    <property type="entry name" value="ANK"/>
    <property type="match status" value="18"/>
</dbReference>
<name>A0AAV7XWM2_9NEOP</name>
<gene>
    <name evidence="4" type="ORF">ONE63_008078</name>
</gene>
<dbReference type="Pfam" id="PF12796">
    <property type="entry name" value="Ank_2"/>
    <property type="match status" value="7"/>
</dbReference>
<dbReference type="PROSITE" id="PS50088">
    <property type="entry name" value="ANK_REPEAT"/>
    <property type="match status" value="10"/>
</dbReference>
<feature type="repeat" description="ANK" evidence="3">
    <location>
        <begin position="753"/>
        <end position="785"/>
    </location>
</feature>
<feature type="repeat" description="ANK" evidence="3">
    <location>
        <begin position="525"/>
        <end position="550"/>
    </location>
</feature>
<feature type="repeat" description="ANK" evidence="3">
    <location>
        <begin position="1125"/>
        <end position="1157"/>
    </location>
</feature>
<dbReference type="InterPro" id="IPR002110">
    <property type="entry name" value="Ankyrin_rpt"/>
</dbReference>
<dbReference type="PRINTS" id="PR01415">
    <property type="entry name" value="ANKYRIN"/>
</dbReference>
<feature type="repeat" description="ANK" evidence="3">
    <location>
        <begin position="205"/>
        <end position="237"/>
    </location>
</feature>
<dbReference type="Proteomes" id="UP001075354">
    <property type="component" value="Chromosome 5"/>
</dbReference>
<evidence type="ECO:0000256" key="1">
    <source>
        <dbReference type="ARBA" id="ARBA00022737"/>
    </source>
</evidence>
<proteinExistence type="predicted"/>
<dbReference type="PROSITE" id="PS50297">
    <property type="entry name" value="ANK_REP_REGION"/>
    <property type="match status" value="10"/>
</dbReference>
<feature type="repeat" description="ANK" evidence="3">
    <location>
        <begin position="591"/>
        <end position="623"/>
    </location>
</feature>
<keyword evidence="2 3" id="KW-0040">ANK repeat</keyword>
<keyword evidence="5" id="KW-1185">Reference proteome</keyword>
<dbReference type="PANTHER" id="PTHR24198:SF165">
    <property type="entry name" value="ANKYRIN REPEAT-CONTAINING PROTEIN-RELATED"/>
    <property type="match status" value="1"/>
</dbReference>
<dbReference type="SUPFAM" id="SSF48403">
    <property type="entry name" value="Ankyrin repeat"/>
    <property type="match status" value="5"/>
</dbReference>
<evidence type="ECO:0000313" key="4">
    <source>
        <dbReference type="EMBL" id="KAJ1528165.1"/>
    </source>
</evidence>
<dbReference type="AlphaFoldDB" id="A0AAV7XWM2"/>
<reference evidence="4" key="1">
    <citation type="submission" date="2022-12" db="EMBL/GenBank/DDBJ databases">
        <title>Chromosome-level genome assembly of the bean flower thrips Megalurothrips usitatus.</title>
        <authorList>
            <person name="Ma L."/>
            <person name="Liu Q."/>
            <person name="Li H."/>
            <person name="Cai W."/>
        </authorList>
    </citation>
    <scope>NUCLEOTIDE SEQUENCE</scope>
    <source>
        <strain evidence="4">Cailab_2022a</strain>
    </source>
</reference>
<feature type="repeat" description="ANK" evidence="3">
    <location>
        <begin position="322"/>
        <end position="347"/>
    </location>
</feature>
<protein>
    <submittedName>
        <fullName evidence="4">Uncharacterized protein</fullName>
    </submittedName>
</protein>
<organism evidence="4 5">
    <name type="scientific">Megalurothrips usitatus</name>
    <name type="common">bean blossom thrips</name>
    <dbReference type="NCBI Taxonomy" id="439358"/>
    <lineage>
        <taxon>Eukaryota</taxon>
        <taxon>Metazoa</taxon>
        <taxon>Ecdysozoa</taxon>
        <taxon>Arthropoda</taxon>
        <taxon>Hexapoda</taxon>
        <taxon>Insecta</taxon>
        <taxon>Pterygota</taxon>
        <taxon>Neoptera</taxon>
        <taxon>Paraneoptera</taxon>
        <taxon>Thysanoptera</taxon>
        <taxon>Terebrantia</taxon>
        <taxon>Thripoidea</taxon>
        <taxon>Thripidae</taxon>
        <taxon>Megalurothrips</taxon>
    </lineage>
</organism>
<dbReference type="Gene3D" id="1.25.40.20">
    <property type="entry name" value="Ankyrin repeat-containing domain"/>
    <property type="match status" value="6"/>
</dbReference>
<feature type="repeat" description="ANK" evidence="3">
    <location>
        <begin position="489"/>
        <end position="509"/>
    </location>
</feature>
<sequence>MFNASTAAGNIQATEDLNASYSADNLPKTDADRMAFVNTCIDSLRTVLSDPRAASAEFLVSSEGAPFMSAACRVLLDIATVWHEDTKPRAVTDVCSPVLFGRTLRNVLAHGNDMLESVPRYQPHLELALLAGRLVASDTGPAVDLLCGALQRPCHAHVRDQLRGRLLRAVAAKCDLMSAARRGDVDAVREGLRQAPRLLEARDGAGRGLLHHAAASGSAELVRQLLEAGAPLGADRAGETPLHCAASKDVAGALLEHGERLGSASGPQANTDGVTVVSVQACDAADHLGRLPLHAAVASRRQGVMEYLLTVAKVDVDATDRSGCTALHLAVEHDDVGMVNALLEAGACSALDVDDAGGSPLHLAAAAAGPAVMSGLVGATVARTLSAFSELDPPQALEPGYVVGVLLAGRDGRSMTPLLRAAAHGNAASLRTLLDLSAPLTDATEDGQTALHLAARCGSAAVVDIIAELVAAAPDGQELARSLMAPDTSGYLPLHYAAEFGHLEVVKTLWSFPLGPWPVFDWISGSRTALHLAAMHGHDEVVAFLVEQYAAASRGLPEGPHPPMCLAALYGHAGVLATLSGCGGADVVDADGYTPLHLAAEYGEEPSIEVLLAHGARRDVVDGVNNRTPLHLAALNGQVGAVRLLLGVACDDGLQGLDSPTLTTAPPHAMRTSLLEAEDYWGRTPLLLAVEHGAVLQELLEAGADWRHVDDRGETVLHRTARGHHNNVSKVLKFAKRRAPEQLKENVNRANESGRTPLDGAATAANAETIRLLVENGADVQIAPRTTSTLHIAVMSCHQAKSYDHVRTLLDLSPGYANVVFRHTRDPEPFPPLLCAVILGLKDVATLIAERCVDLHKEENCESLLILAKMKGIEGVVAILEDRGVRCPFPFDGSFGALPARPVQPGRVARPESGDARVRDFAAQNLKEAIELQDMEELRFLLGRGGLPDTDLGGGMTALDLAFDVIPYSDEVMATIVEALTDEPGVCKPLLEARRLVPRGRNTLLELAVQRKCKRTVAALLRAGFPPEGTVGPCSLLTYALQWSRDIFHELLRYAARPPGQVLPDEVPDKNACGEILTAETFVGLPLVIHLASWGTTEQLKTLLDYGVSPNTRTSQTVQLFGRVCGDSPLLSAAKKGDVDKVKLLLARGADPLLPDQSGFTALQLAAVYGHPDVARVLVRHRPDLAADAMQGLPNAAQLAAVCADAEHKPGCREVLKVLCDVSDDDMPALIEAAKEEARAILTEYSAGFEDQYIATMKSLSL</sequence>
<keyword evidence="1" id="KW-0677">Repeat</keyword>
<accession>A0AAV7XWM2</accession>
<dbReference type="EMBL" id="JAPTSV010000005">
    <property type="protein sequence ID" value="KAJ1528165.1"/>
    <property type="molecule type" value="Genomic_DNA"/>
</dbReference>
<feature type="repeat" description="ANK" evidence="3">
    <location>
        <begin position="625"/>
        <end position="646"/>
    </location>
</feature>
<feature type="repeat" description="ANK" evidence="3">
    <location>
        <begin position="446"/>
        <end position="468"/>
    </location>
</feature>
<evidence type="ECO:0000256" key="2">
    <source>
        <dbReference type="ARBA" id="ARBA00023043"/>
    </source>
</evidence>
<dbReference type="PANTHER" id="PTHR24198">
    <property type="entry name" value="ANKYRIN REPEAT AND PROTEIN KINASE DOMAIN-CONTAINING PROTEIN"/>
    <property type="match status" value="1"/>
</dbReference>
<evidence type="ECO:0000256" key="3">
    <source>
        <dbReference type="PROSITE-ProRule" id="PRU00023"/>
    </source>
</evidence>
<evidence type="ECO:0000313" key="5">
    <source>
        <dbReference type="Proteomes" id="UP001075354"/>
    </source>
</evidence>
<comment type="caution">
    <text evidence="4">The sequence shown here is derived from an EMBL/GenBank/DDBJ whole genome shotgun (WGS) entry which is preliminary data.</text>
</comment>
<feature type="repeat" description="ANK" evidence="3">
    <location>
        <begin position="1158"/>
        <end position="1190"/>
    </location>
</feature>